<evidence type="ECO:0000259" key="2">
    <source>
        <dbReference type="Pfam" id="PF13439"/>
    </source>
</evidence>
<evidence type="ECO:0000259" key="1">
    <source>
        <dbReference type="Pfam" id="PF00534"/>
    </source>
</evidence>
<dbReference type="SUPFAM" id="SSF53756">
    <property type="entry name" value="UDP-Glycosyltransferase/glycogen phosphorylase"/>
    <property type="match status" value="1"/>
</dbReference>
<keyword evidence="3" id="KW-0328">Glycosyltransferase</keyword>
<feature type="domain" description="Glycosyl transferase family 1" evidence="1">
    <location>
        <begin position="182"/>
        <end position="347"/>
    </location>
</feature>
<dbReference type="RefSeq" id="WP_311503811.1">
    <property type="nucleotide sequence ID" value="NZ_JAVRHK010000009.1"/>
</dbReference>
<accession>A0ABU3D7F6</accession>
<sequence>MQKIKVLHIIKSLGRGGAEVLLAETLKLHDQSQFDFHCIYFLPWKDQMVEDIENAGGRVSCFSSNNNLQMLVQYKKVIKYCKEEKIDIIHCHLPWSGFLGRMIYAQTEIPVIYTEHNIQEHYHKITKRLNKLSFNFQSRAIGVSADVTRSIKENINPHIPVETILNGVNTEAYCRDKDKGNAIRKKYGIPLNATVIGSIAVFRVQKSIPDWIKAFKKASDKHPDIYGIVVGAGPQKEEVEQMVQDLDLIDKVILPGLQTNTVDYFSAMDIYMMSSTFEGLPVALLEAMSMKCAIISTRAGGVVEVVRDNEDGKLSDVGDYEDLANHIDFFAADRSQIYKFQNAARQRVKEAFSLQNMVNSLEATYQKHINS</sequence>
<protein>
    <submittedName>
        <fullName evidence="3">Glycosyltransferase</fullName>
        <ecNumber evidence="3">2.4.-.-</ecNumber>
    </submittedName>
</protein>
<dbReference type="Pfam" id="PF13439">
    <property type="entry name" value="Glyco_transf_4"/>
    <property type="match status" value="1"/>
</dbReference>
<reference evidence="3 4" key="1">
    <citation type="submission" date="2023-09" db="EMBL/GenBank/DDBJ databases">
        <authorList>
            <person name="Rey-Velasco X."/>
        </authorList>
    </citation>
    <scope>NUCLEOTIDE SEQUENCE [LARGE SCALE GENOMIC DNA]</scope>
    <source>
        <strain evidence="3 4">F117</strain>
    </source>
</reference>
<proteinExistence type="predicted"/>
<gene>
    <name evidence="3" type="ORF">RM539_12845</name>
</gene>
<dbReference type="PANTHER" id="PTHR12526">
    <property type="entry name" value="GLYCOSYLTRANSFERASE"/>
    <property type="match status" value="1"/>
</dbReference>
<organism evidence="3 4">
    <name type="scientific">Autumnicola musiva</name>
    <dbReference type="NCBI Taxonomy" id="3075589"/>
    <lineage>
        <taxon>Bacteria</taxon>
        <taxon>Pseudomonadati</taxon>
        <taxon>Bacteroidota</taxon>
        <taxon>Flavobacteriia</taxon>
        <taxon>Flavobacteriales</taxon>
        <taxon>Flavobacteriaceae</taxon>
        <taxon>Autumnicola</taxon>
    </lineage>
</organism>
<comment type="caution">
    <text evidence="3">The sequence shown here is derived from an EMBL/GenBank/DDBJ whole genome shotgun (WGS) entry which is preliminary data.</text>
</comment>
<dbReference type="PANTHER" id="PTHR12526:SF630">
    <property type="entry name" value="GLYCOSYLTRANSFERASE"/>
    <property type="match status" value="1"/>
</dbReference>
<dbReference type="EC" id="2.4.-.-" evidence="3"/>
<keyword evidence="4" id="KW-1185">Reference proteome</keyword>
<feature type="domain" description="Glycosyltransferase subfamily 4-like N-terminal" evidence="2">
    <location>
        <begin position="16"/>
        <end position="171"/>
    </location>
</feature>
<dbReference type="Pfam" id="PF00534">
    <property type="entry name" value="Glycos_transf_1"/>
    <property type="match status" value="1"/>
</dbReference>
<dbReference type="EMBL" id="JAVRHK010000009">
    <property type="protein sequence ID" value="MDT0677467.1"/>
    <property type="molecule type" value="Genomic_DNA"/>
</dbReference>
<dbReference type="Proteomes" id="UP001262582">
    <property type="component" value="Unassembled WGS sequence"/>
</dbReference>
<dbReference type="InterPro" id="IPR028098">
    <property type="entry name" value="Glyco_trans_4-like_N"/>
</dbReference>
<name>A0ABU3D7F6_9FLAO</name>
<dbReference type="GO" id="GO:0016757">
    <property type="term" value="F:glycosyltransferase activity"/>
    <property type="evidence" value="ECO:0007669"/>
    <property type="project" value="UniProtKB-KW"/>
</dbReference>
<keyword evidence="3" id="KW-0808">Transferase</keyword>
<dbReference type="Gene3D" id="3.40.50.2000">
    <property type="entry name" value="Glycogen Phosphorylase B"/>
    <property type="match status" value="2"/>
</dbReference>
<evidence type="ECO:0000313" key="4">
    <source>
        <dbReference type="Proteomes" id="UP001262582"/>
    </source>
</evidence>
<dbReference type="InterPro" id="IPR001296">
    <property type="entry name" value="Glyco_trans_1"/>
</dbReference>
<evidence type="ECO:0000313" key="3">
    <source>
        <dbReference type="EMBL" id="MDT0677467.1"/>
    </source>
</evidence>